<keyword evidence="4 10" id="KW-0963">Cytoplasm</keyword>
<dbReference type="HAMAP" id="MF_00202">
    <property type="entry name" value="Idi"/>
    <property type="match status" value="1"/>
</dbReference>
<dbReference type="Gene3D" id="3.90.79.10">
    <property type="entry name" value="Nucleoside Triphosphate Pyrophosphohydrolase"/>
    <property type="match status" value="1"/>
</dbReference>
<dbReference type="NCBIfam" id="NF002995">
    <property type="entry name" value="PRK03759.1"/>
    <property type="match status" value="1"/>
</dbReference>
<comment type="pathway">
    <text evidence="1 10">Isoprenoid biosynthesis; dimethylallyl diphosphate biosynthesis; dimethylallyl diphosphate from isopentenyl diphosphate: step 1/1.</text>
</comment>
<evidence type="ECO:0000256" key="7">
    <source>
        <dbReference type="ARBA" id="ARBA00023211"/>
    </source>
</evidence>
<dbReference type="InterPro" id="IPR056375">
    <property type="entry name" value="Idi_bact"/>
</dbReference>
<protein>
    <recommendedName>
        <fullName evidence="3 10">Isopentenyl-diphosphate Delta-isomerase</fullName>
        <shortName evidence="10">IPP isomerase</shortName>
        <ecNumber evidence="3 10">5.3.3.2</ecNumber>
    </recommendedName>
    <alternativeName>
        <fullName evidence="10">IPP:DMAPP isomerase</fullName>
    </alternativeName>
    <alternativeName>
        <fullName evidence="10">Isopentenyl pyrophosphate isomerase</fullName>
    </alternativeName>
</protein>
<dbReference type="SUPFAM" id="SSF55811">
    <property type="entry name" value="Nudix"/>
    <property type="match status" value="1"/>
</dbReference>
<gene>
    <name evidence="10" type="primary">idi</name>
    <name evidence="12" type="ORF">KT71_19418</name>
</gene>
<dbReference type="GO" id="GO:0008299">
    <property type="term" value="P:isoprenoid biosynthetic process"/>
    <property type="evidence" value="ECO:0007669"/>
    <property type="project" value="UniProtKB-UniRule"/>
</dbReference>
<evidence type="ECO:0000256" key="2">
    <source>
        <dbReference type="ARBA" id="ARBA00007579"/>
    </source>
</evidence>
<feature type="active site" evidence="10">
    <location>
        <position position="90"/>
    </location>
</feature>
<feature type="binding site" evidence="10">
    <location>
        <position position="55"/>
    </location>
    <ligand>
        <name>Mn(2+)</name>
        <dbReference type="ChEBI" id="CHEBI:29035"/>
    </ligand>
</feature>
<organism evidence="12 13">
    <name type="scientific">Congregibacter litoralis KT71</name>
    <dbReference type="NCBI Taxonomy" id="314285"/>
    <lineage>
        <taxon>Bacteria</taxon>
        <taxon>Pseudomonadati</taxon>
        <taxon>Pseudomonadota</taxon>
        <taxon>Gammaproteobacteria</taxon>
        <taxon>Cellvibrionales</taxon>
        <taxon>Halieaceae</taxon>
        <taxon>Congregibacter</taxon>
    </lineage>
</organism>
<dbReference type="InterPro" id="IPR000086">
    <property type="entry name" value="NUDIX_hydrolase_dom"/>
</dbReference>
<feature type="binding site" evidence="10">
    <location>
        <position position="48"/>
    </location>
    <ligand>
        <name>Mn(2+)</name>
        <dbReference type="ChEBI" id="CHEBI:29035"/>
    </ligand>
</feature>
<comment type="catalytic activity">
    <reaction evidence="10">
        <text>isopentenyl diphosphate = dimethylallyl diphosphate</text>
        <dbReference type="Rhea" id="RHEA:23284"/>
        <dbReference type="ChEBI" id="CHEBI:57623"/>
        <dbReference type="ChEBI" id="CHEBI:128769"/>
        <dbReference type="EC" id="5.3.3.2"/>
    </reaction>
</comment>
<dbReference type="GO" id="GO:0005737">
    <property type="term" value="C:cytoplasm"/>
    <property type="evidence" value="ECO:0007669"/>
    <property type="project" value="UniProtKB-SubCell"/>
</dbReference>
<dbReference type="EMBL" id="AAOA02000005">
    <property type="protein sequence ID" value="EAQ96267.1"/>
    <property type="molecule type" value="Genomic_DNA"/>
</dbReference>
<evidence type="ECO:0000256" key="5">
    <source>
        <dbReference type="ARBA" id="ARBA00022723"/>
    </source>
</evidence>
<dbReference type="GO" id="GO:0004452">
    <property type="term" value="F:isopentenyl-diphosphate delta-isomerase activity"/>
    <property type="evidence" value="ECO:0007669"/>
    <property type="project" value="UniProtKB-UniRule"/>
</dbReference>
<dbReference type="GO" id="GO:0050992">
    <property type="term" value="P:dimethylallyl diphosphate biosynthetic process"/>
    <property type="evidence" value="ECO:0007669"/>
    <property type="project" value="UniProtKB-UniRule"/>
</dbReference>
<feature type="domain" description="Nudix hydrolase" evidence="11">
    <location>
        <begin position="53"/>
        <end position="187"/>
    </location>
</feature>
<keyword evidence="13" id="KW-1185">Reference proteome</keyword>
<dbReference type="EC" id="5.3.3.2" evidence="3 10"/>
<evidence type="ECO:0000256" key="6">
    <source>
        <dbReference type="ARBA" id="ARBA00022842"/>
    </source>
</evidence>
<evidence type="ECO:0000256" key="8">
    <source>
        <dbReference type="ARBA" id="ARBA00023229"/>
    </source>
</evidence>
<proteinExistence type="inferred from homology"/>
<dbReference type="InterPro" id="IPR011876">
    <property type="entry name" value="IsopentenylPP_isomerase_typ1"/>
</dbReference>
<dbReference type="STRING" id="314285.KT71_19418"/>
<dbReference type="AlphaFoldDB" id="A4ACQ3"/>
<evidence type="ECO:0000313" key="13">
    <source>
        <dbReference type="Proteomes" id="UP000019205"/>
    </source>
</evidence>
<dbReference type="NCBIfam" id="TIGR02150">
    <property type="entry name" value="IPP_isom_1"/>
    <property type="match status" value="1"/>
</dbReference>
<evidence type="ECO:0000313" key="12">
    <source>
        <dbReference type="EMBL" id="EAQ96267.1"/>
    </source>
</evidence>
<comment type="subcellular location">
    <subcellularLocation>
        <location evidence="10">Cytoplasm</location>
    </subcellularLocation>
</comment>
<comment type="function">
    <text evidence="10">Catalyzes the 1,3-allylic rearrangement of the homoallylic substrate isopentenyl (IPP) to its highly electrophilic allylic isomer, dimethylallyl diphosphate (DMAPP).</text>
</comment>
<comment type="cofactor">
    <cofactor evidence="10">
        <name>Mn(2+)</name>
        <dbReference type="ChEBI" id="CHEBI:29035"/>
    </cofactor>
    <text evidence="10">Binds 1 Mn(2+) ion per subunit.</text>
</comment>
<accession>A4ACQ3</accession>
<keyword evidence="5 10" id="KW-0479">Metal-binding</keyword>
<dbReference type="eggNOG" id="COG1443">
    <property type="taxonomic scope" value="Bacteria"/>
</dbReference>
<comment type="caution">
    <text evidence="12">The sequence shown here is derived from an EMBL/GenBank/DDBJ whole genome shotgun (WGS) entry which is preliminary data.</text>
</comment>
<reference evidence="12 13" key="1">
    <citation type="journal article" date="2007" name="Proc. Natl. Acad. Sci. U.S.A.">
        <title>Characterization of a marine gammaproteobacterium capable of aerobic anoxygenic photosynthesis.</title>
        <authorList>
            <person name="Fuchs B.M."/>
            <person name="Spring S."/>
            <person name="Teeling H."/>
            <person name="Quast C."/>
            <person name="Wulf J."/>
            <person name="Schattenhofer M."/>
            <person name="Yan S."/>
            <person name="Ferriera S."/>
            <person name="Johnson J."/>
            <person name="Glockner F.O."/>
            <person name="Amann R."/>
        </authorList>
    </citation>
    <scope>NUCLEOTIDE SEQUENCE [LARGE SCALE GENOMIC DNA]</scope>
    <source>
        <strain evidence="12">KT71</strain>
    </source>
</reference>
<dbReference type="RefSeq" id="WP_008296323.1">
    <property type="nucleotide sequence ID" value="NZ_CM002299.1"/>
</dbReference>
<feature type="binding site" evidence="10">
    <location>
        <position position="137"/>
    </location>
    <ligand>
        <name>Mn(2+)</name>
        <dbReference type="ChEBI" id="CHEBI:29035"/>
    </ligand>
</feature>
<dbReference type="HOGENOM" id="CLU_060552_2_1_6"/>
<feature type="active site" evidence="10">
    <location>
        <position position="137"/>
    </location>
</feature>
<dbReference type="InterPro" id="IPR015797">
    <property type="entry name" value="NUDIX_hydrolase-like_dom_sf"/>
</dbReference>
<keyword evidence="9 10" id="KW-0413">Isomerase</keyword>
<feature type="binding site" evidence="10">
    <location>
        <position position="92"/>
    </location>
    <ligand>
        <name>Mn(2+)</name>
        <dbReference type="ChEBI" id="CHEBI:29035"/>
    </ligand>
</feature>
<dbReference type="GO" id="GO:0046872">
    <property type="term" value="F:metal ion binding"/>
    <property type="evidence" value="ECO:0007669"/>
    <property type="project" value="UniProtKB-KW"/>
</dbReference>
<feature type="binding site" evidence="10">
    <location>
        <position position="110"/>
    </location>
    <ligand>
        <name>Mg(2+)</name>
        <dbReference type="ChEBI" id="CHEBI:18420"/>
    </ligand>
</feature>
<evidence type="ECO:0000256" key="9">
    <source>
        <dbReference type="ARBA" id="ARBA00023235"/>
    </source>
</evidence>
<keyword evidence="6 10" id="KW-0460">Magnesium</keyword>
<name>A4ACQ3_9GAMM</name>
<comment type="cofactor">
    <cofactor evidence="10">
        <name>Mg(2+)</name>
        <dbReference type="ChEBI" id="CHEBI:18420"/>
    </cofactor>
    <text evidence="10">Binds 1 Mg(2+) ion per subunit. The magnesium ion binds only when substrate is bound.</text>
</comment>
<dbReference type="UniPathway" id="UPA00059">
    <property type="reaction ID" value="UER00104"/>
</dbReference>
<feature type="binding site" evidence="10">
    <location>
        <position position="135"/>
    </location>
    <ligand>
        <name>Mn(2+)</name>
        <dbReference type="ChEBI" id="CHEBI:29035"/>
    </ligand>
</feature>
<evidence type="ECO:0000256" key="3">
    <source>
        <dbReference type="ARBA" id="ARBA00012057"/>
    </source>
</evidence>
<evidence type="ECO:0000259" key="11">
    <source>
        <dbReference type="PROSITE" id="PS51462"/>
    </source>
</evidence>
<dbReference type="PROSITE" id="PS51462">
    <property type="entry name" value="NUDIX"/>
    <property type="match status" value="1"/>
</dbReference>
<evidence type="ECO:0000256" key="10">
    <source>
        <dbReference type="HAMAP-Rule" id="MF_00202"/>
    </source>
</evidence>
<dbReference type="Pfam" id="PF00293">
    <property type="entry name" value="NUDIX"/>
    <property type="match status" value="1"/>
</dbReference>
<reference evidence="12 13" key="2">
    <citation type="journal article" date="2009" name="PLoS ONE">
        <title>The photosynthetic apparatus and its regulation in the aerobic gammaproteobacterium Congregibacter litoralis gen. nov., sp. nov.</title>
        <authorList>
            <person name="Spring S."/>
            <person name="Lunsdorf H."/>
            <person name="Fuchs B.M."/>
            <person name="Tindall B.J."/>
        </authorList>
    </citation>
    <scope>NUCLEOTIDE SEQUENCE [LARGE SCALE GENOMIC DNA]</scope>
    <source>
        <strain evidence="12">KT71</strain>
    </source>
</reference>
<comment type="similarity">
    <text evidence="2 10">Belongs to the IPP isomerase type 1 family.</text>
</comment>
<dbReference type="PANTHER" id="PTHR10885">
    <property type="entry name" value="ISOPENTENYL-DIPHOSPHATE DELTA-ISOMERASE"/>
    <property type="match status" value="1"/>
</dbReference>
<dbReference type="PANTHER" id="PTHR10885:SF0">
    <property type="entry name" value="ISOPENTENYL-DIPHOSPHATE DELTA-ISOMERASE"/>
    <property type="match status" value="1"/>
</dbReference>
<keyword evidence="8 10" id="KW-0414">Isoprene biosynthesis</keyword>
<evidence type="ECO:0000256" key="4">
    <source>
        <dbReference type="ARBA" id="ARBA00022490"/>
    </source>
</evidence>
<dbReference type="Proteomes" id="UP000019205">
    <property type="component" value="Chromosome"/>
</dbReference>
<keyword evidence="7 10" id="KW-0464">Manganese</keyword>
<dbReference type="CDD" id="cd02885">
    <property type="entry name" value="NUDIX_IPP_Isomerase"/>
    <property type="match status" value="1"/>
</dbReference>
<evidence type="ECO:0000256" key="1">
    <source>
        <dbReference type="ARBA" id="ARBA00004826"/>
    </source>
</evidence>
<sequence length="216" mass="24664">MSDINNESGTNKASVSVMRAPVSFASEELILVDSDDTVVGYRDKFNTHEGAGVLHRAFSAFLFDHHGHLLVHRRSEHKPLWPGFWTNSCCSHPRRGESIDAAVTRRLREELGVTAVSTPVYKFEYHAHFEAVGSEHELCHVYLARSVDEVEVSPHAEEVMEWCWLAMDDVDAWLVERPEDLTPWFRQEWSALRGLYRPQLERFVSDCIEAGRRGAA</sequence>